<dbReference type="Proteomes" id="UP000701853">
    <property type="component" value="Chromosome 4"/>
</dbReference>
<proteinExistence type="predicted"/>
<dbReference type="OrthoDB" id="932628at2759"/>
<sequence>MVDEKAWRTILTGWESPKMGTNDDRVVKPKAQWIIEEEKHANANSK</sequence>
<evidence type="ECO:0008006" key="3">
    <source>
        <dbReference type="Google" id="ProtNLM"/>
    </source>
</evidence>
<accession>A0A8J5Z8V2</accession>
<organism evidence="1 2">
    <name type="scientific">Gossypium anomalum</name>
    <dbReference type="NCBI Taxonomy" id="47600"/>
    <lineage>
        <taxon>Eukaryota</taxon>
        <taxon>Viridiplantae</taxon>
        <taxon>Streptophyta</taxon>
        <taxon>Embryophyta</taxon>
        <taxon>Tracheophyta</taxon>
        <taxon>Spermatophyta</taxon>
        <taxon>Magnoliopsida</taxon>
        <taxon>eudicotyledons</taxon>
        <taxon>Gunneridae</taxon>
        <taxon>Pentapetalae</taxon>
        <taxon>rosids</taxon>
        <taxon>malvids</taxon>
        <taxon>Malvales</taxon>
        <taxon>Malvaceae</taxon>
        <taxon>Malvoideae</taxon>
        <taxon>Gossypium</taxon>
    </lineage>
</organism>
<name>A0A8J5Z8V2_9ROSI</name>
<dbReference type="AlphaFoldDB" id="A0A8J5Z8V2"/>
<comment type="caution">
    <text evidence="1">The sequence shown here is derived from an EMBL/GenBank/DDBJ whole genome shotgun (WGS) entry which is preliminary data.</text>
</comment>
<evidence type="ECO:0000313" key="1">
    <source>
        <dbReference type="EMBL" id="KAG8496112.1"/>
    </source>
</evidence>
<protein>
    <recommendedName>
        <fullName evidence="3">Gag-pol polyprotein</fullName>
    </recommendedName>
</protein>
<gene>
    <name evidence="1" type="ORF">CXB51_009429</name>
</gene>
<evidence type="ECO:0000313" key="2">
    <source>
        <dbReference type="Proteomes" id="UP000701853"/>
    </source>
</evidence>
<dbReference type="EMBL" id="JAHUZN010000004">
    <property type="protein sequence ID" value="KAG8496112.1"/>
    <property type="molecule type" value="Genomic_DNA"/>
</dbReference>
<reference evidence="1 2" key="1">
    <citation type="journal article" date="2021" name="bioRxiv">
        <title>The Gossypium anomalum genome as a resource for cotton improvement and evolutionary analysis of hybrid incompatibility.</title>
        <authorList>
            <person name="Grover C.E."/>
            <person name="Yuan D."/>
            <person name="Arick M.A."/>
            <person name="Miller E.R."/>
            <person name="Hu G."/>
            <person name="Peterson D.G."/>
            <person name="Wendel J.F."/>
            <person name="Udall J.A."/>
        </authorList>
    </citation>
    <scope>NUCLEOTIDE SEQUENCE [LARGE SCALE GENOMIC DNA]</scope>
    <source>
        <strain evidence="1">JFW-Udall</strain>
        <tissue evidence="1">Leaf</tissue>
    </source>
</reference>
<keyword evidence="2" id="KW-1185">Reference proteome</keyword>